<dbReference type="Pfam" id="PF08445">
    <property type="entry name" value="FR47"/>
    <property type="match status" value="1"/>
</dbReference>
<proteinExistence type="predicted"/>
<reference evidence="2 3" key="1">
    <citation type="submission" date="2022-06" db="EMBL/GenBank/DDBJ databases">
        <title>Sequencing the genomes of 1000 actinobacteria strains.</title>
        <authorList>
            <person name="Klenk H.-P."/>
        </authorList>
    </citation>
    <scope>NUCLEOTIDE SEQUENCE [LARGE SCALE GENOMIC DNA]</scope>
    <source>
        <strain evidence="2 3">DSM 41656</strain>
    </source>
</reference>
<dbReference type="Proteomes" id="UP001206483">
    <property type="component" value="Unassembled WGS sequence"/>
</dbReference>
<sequence length="274" mass="28253">MTISDATLLDRIERFYDAVPRAAARAEDFGPLTLFVRKDPGFAYYARPTVDGCAEVGAAEVARVRARQRELGVPESFEWVAETAPALRAAVEADGLPVNEHPLMVLDGDGPAPGGDPDGIEVRIVPAGDPLLAAAIAVPRLAFGEPGTGVGSAGPAELADATAEAARDGSVARLTARIDAGLSAVAVAVDADGTVLCSGQHQWVDEVAELVGIGTLPAARRRGLARAVTACLAADARARGVRTVFLSASDDAVARVYGSVGFRRIATALIAEPH</sequence>
<dbReference type="Gene3D" id="3.40.630.30">
    <property type="match status" value="1"/>
</dbReference>
<dbReference type="InterPro" id="IPR013653">
    <property type="entry name" value="GCN5-like_dom"/>
</dbReference>
<name>A0ABT1J1H1_9ACTN</name>
<evidence type="ECO:0000259" key="1">
    <source>
        <dbReference type="PROSITE" id="PS51186"/>
    </source>
</evidence>
<gene>
    <name evidence="2" type="ORF">FHR36_004438</name>
</gene>
<dbReference type="InterPro" id="IPR000182">
    <property type="entry name" value="GNAT_dom"/>
</dbReference>
<comment type="caution">
    <text evidence="2">The sequence shown here is derived from an EMBL/GenBank/DDBJ whole genome shotgun (WGS) entry which is preliminary data.</text>
</comment>
<dbReference type="InterPro" id="IPR016181">
    <property type="entry name" value="Acyl_CoA_acyltransferase"/>
</dbReference>
<keyword evidence="3" id="KW-1185">Reference proteome</keyword>
<evidence type="ECO:0000313" key="3">
    <source>
        <dbReference type="Proteomes" id="UP001206483"/>
    </source>
</evidence>
<dbReference type="SUPFAM" id="SSF55729">
    <property type="entry name" value="Acyl-CoA N-acyltransferases (Nat)"/>
    <property type="match status" value="1"/>
</dbReference>
<protein>
    <submittedName>
        <fullName evidence="2">Ribosomal protein S18 acetylase RimI-like enzyme</fullName>
    </submittedName>
</protein>
<accession>A0ABT1J1H1</accession>
<dbReference type="PROSITE" id="PS51186">
    <property type="entry name" value="GNAT"/>
    <property type="match status" value="1"/>
</dbReference>
<organism evidence="2 3">
    <name type="scientific">Kitasatospora paracochleata</name>
    <dbReference type="NCBI Taxonomy" id="58354"/>
    <lineage>
        <taxon>Bacteria</taxon>
        <taxon>Bacillati</taxon>
        <taxon>Actinomycetota</taxon>
        <taxon>Actinomycetes</taxon>
        <taxon>Kitasatosporales</taxon>
        <taxon>Streptomycetaceae</taxon>
        <taxon>Kitasatospora</taxon>
    </lineage>
</organism>
<evidence type="ECO:0000313" key="2">
    <source>
        <dbReference type="EMBL" id="MCP2311275.1"/>
    </source>
</evidence>
<feature type="domain" description="N-acetyltransferase" evidence="1">
    <location>
        <begin position="122"/>
        <end position="274"/>
    </location>
</feature>
<dbReference type="EMBL" id="JAMZDX010000004">
    <property type="protein sequence ID" value="MCP2311275.1"/>
    <property type="molecule type" value="Genomic_DNA"/>
</dbReference>
<dbReference type="RefSeq" id="WP_308199618.1">
    <property type="nucleotide sequence ID" value="NZ_JAMZDX010000004.1"/>
</dbReference>